<sequence length="162" mass="16678">MSGRPPPYGCFAHTGPGQGRRAVRAGRWGSQIFGVVIRELPVYRGWEQEIAVGGVFECWRDIVGAELGARTRPESFTDGEVVHPRGPGGGVRRDPVAGDGAGRTGERGAGRGHCPPGEGPGAQRGPRPSGRCPAQAGGVGSLGRLSSGCGGMVCGCSVVRFE</sequence>
<dbReference type="Proteomes" id="UP000248544">
    <property type="component" value="Unassembled WGS sequence"/>
</dbReference>
<dbReference type="AlphaFoldDB" id="A0A2W2HW79"/>
<feature type="compositionally biased region" description="Basic and acidic residues" evidence="1">
    <location>
        <begin position="74"/>
        <end position="83"/>
    </location>
</feature>
<evidence type="ECO:0000256" key="1">
    <source>
        <dbReference type="SAM" id="MobiDB-lite"/>
    </source>
</evidence>
<dbReference type="EMBL" id="POUA01000011">
    <property type="protein sequence ID" value="PZG55775.1"/>
    <property type="molecule type" value="Genomic_DNA"/>
</dbReference>
<reference evidence="2 3" key="1">
    <citation type="submission" date="2018-01" db="EMBL/GenBank/DDBJ databases">
        <title>Draft genome sequence of Sphaerisporangium sp. 7K107.</title>
        <authorList>
            <person name="Sahin N."/>
            <person name="Saygin H."/>
            <person name="Ay H."/>
        </authorList>
    </citation>
    <scope>NUCLEOTIDE SEQUENCE [LARGE SCALE GENOMIC DNA]</scope>
    <source>
        <strain evidence="2 3">7K107</strain>
    </source>
</reference>
<comment type="caution">
    <text evidence="2">The sequence shown here is derived from an EMBL/GenBank/DDBJ whole genome shotgun (WGS) entry which is preliminary data.</text>
</comment>
<proteinExistence type="predicted"/>
<organism evidence="2 3">
    <name type="scientific">Spongiactinospora gelatinilytica</name>
    <dbReference type="NCBI Taxonomy" id="2666298"/>
    <lineage>
        <taxon>Bacteria</taxon>
        <taxon>Bacillati</taxon>
        <taxon>Actinomycetota</taxon>
        <taxon>Actinomycetes</taxon>
        <taxon>Streptosporangiales</taxon>
        <taxon>Streptosporangiaceae</taxon>
        <taxon>Spongiactinospora</taxon>
    </lineage>
</organism>
<evidence type="ECO:0000313" key="2">
    <source>
        <dbReference type="EMBL" id="PZG55775.1"/>
    </source>
</evidence>
<evidence type="ECO:0000313" key="3">
    <source>
        <dbReference type="Proteomes" id="UP000248544"/>
    </source>
</evidence>
<feature type="region of interest" description="Disordered" evidence="1">
    <location>
        <begin position="74"/>
        <end position="133"/>
    </location>
</feature>
<gene>
    <name evidence="2" type="ORF">C1I98_02610</name>
</gene>
<keyword evidence="3" id="KW-1185">Reference proteome</keyword>
<accession>A0A2W2HW79</accession>
<protein>
    <submittedName>
        <fullName evidence="2">Uncharacterized protein</fullName>
    </submittedName>
</protein>
<name>A0A2W2HW79_9ACTN</name>